<name>A0A916ZLU1_9BACL</name>
<dbReference type="EMBL" id="BMHP01000019">
    <property type="protein sequence ID" value="GGE02603.1"/>
    <property type="molecule type" value="Genomic_DNA"/>
</dbReference>
<organism evidence="1 2">
    <name type="scientific">Paenibacillus nasutitermitis</name>
    <dbReference type="NCBI Taxonomy" id="1652958"/>
    <lineage>
        <taxon>Bacteria</taxon>
        <taxon>Bacillati</taxon>
        <taxon>Bacillota</taxon>
        <taxon>Bacilli</taxon>
        <taxon>Bacillales</taxon>
        <taxon>Paenibacillaceae</taxon>
        <taxon>Paenibacillus</taxon>
    </lineage>
</organism>
<dbReference type="SUPFAM" id="SSF52540">
    <property type="entry name" value="P-loop containing nucleoside triphosphate hydrolases"/>
    <property type="match status" value="1"/>
</dbReference>
<gene>
    <name evidence="1" type="ORF">GCM10010911_72050</name>
</gene>
<reference evidence="1" key="2">
    <citation type="submission" date="2020-09" db="EMBL/GenBank/DDBJ databases">
        <authorList>
            <person name="Sun Q."/>
            <person name="Zhou Y."/>
        </authorList>
    </citation>
    <scope>NUCLEOTIDE SEQUENCE</scope>
    <source>
        <strain evidence="1">CGMCC 1.15178</strain>
    </source>
</reference>
<dbReference type="AlphaFoldDB" id="A0A916ZLU1"/>
<evidence type="ECO:0008006" key="3">
    <source>
        <dbReference type="Google" id="ProtNLM"/>
    </source>
</evidence>
<comment type="caution">
    <text evidence="1">The sequence shown here is derived from an EMBL/GenBank/DDBJ whole genome shotgun (WGS) entry which is preliminary data.</text>
</comment>
<proteinExistence type="predicted"/>
<evidence type="ECO:0000313" key="2">
    <source>
        <dbReference type="Proteomes" id="UP000612456"/>
    </source>
</evidence>
<dbReference type="Proteomes" id="UP000612456">
    <property type="component" value="Unassembled WGS sequence"/>
</dbReference>
<protein>
    <recommendedName>
        <fullName evidence="3">Deoxynucleoside kinase domain-containing protein</fullName>
    </recommendedName>
</protein>
<keyword evidence="2" id="KW-1185">Reference proteome</keyword>
<sequence>MRRNCKLILVEGLCGTGKSTLAERLHGYLVKKDISSRFYNEGAMLHPTSLNWHAFFREVEYKELLERYPNASNEISSRAINNGSNYLIPSPWRHVTN</sequence>
<evidence type="ECO:0000313" key="1">
    <source>
        <dbReference type="EMBL" id="GGE02603.1"/>
    </source>
</evidence>
<dbReference type="Gene3D" id="3.40.50.300">
    <property type="entry name" value="P-loop containing nucleotide triphosphate hydrolases"/>
    <property type="match status" value="1"/>
</dbReference>
<accession>A0A916ZLU1</accession>
<reference evidence="1" key="1">
    <citation type="journal article" date="2014" name="Int. J. Syst. Evol. Microbiol.">
        <title>Complete genome sequence of Corynebacterium casei LMG S-19264T (=DSM 44701T), isolated from a smear-ripened cheese.</title>
        <authorList>
            <consortium name="US DOE Joint Genome Institute (JGI-PGF)"/>
            <person name="Walter F."/>
            <person name="Albersmeier A."/>
            <person name="Kalinowski J."/>
            <person name="Ruckert C."/>
        </authorList>
    </citation>
    <scope>NUCLEOTIDE SEQUENCE</scope>
    <source>
        <strain evidence="1">CGMCC 1.15178</strain>
    </source>
</reference>
<dbReference type="InterPro" id="IPR027417">
    <property type="entry name" value="P-loop_NTPase"/>
</dbReference>